<evidence type="ECO:0000256" key="1">
    <source>
        <dbReference type="ARBA" id="ARBA00007744"/>
    </source>
</evidence>
<gene>
    <name evidence="11" type="primary">tmpoa</name>
</gene>
<dbReference type="AlphaFoldDB" id="A0A6P8GSK8"/>
<keyword evidence="4" id="KW-0007">Acetylation</keyword>
<keyword evidence="7" id="KW-0472">Membrane</keyword>
<keyword evidence="10" id="KW-1185">Reference proteome</keyword>
<evidence type="ECO:0000256" key="3">
    <source>
        <dbReference type="ARBA" id="ARBA00022553"/>
    </source>
</evidence>
<dbReference type="SUPFAM" id="SSF63451">
    <property type="entry name" value="LEM domain"/>
    <property type="match status" value="2"/>
</dbReference>
<reference evidence="11" key="1">
    <citation type="submission" date="2025-08" db="UniProtKB">
        <authorList>
            <consortium name="RefSeq"/>
        </authorList>
    </citation>
    <scope>IDENTIFICATION</scope>
</reference>
<feature type="compositionally biased region" description="Polar residues" evidence="6">
    <location>
        <begin position="375"/>
        <end position="406"/>
    </location>
</feature>
<feature type="region of interest" description="Disordered" evidence="6">
    <location>
        <begin position="47"/>
        <end position="97"/>
    </location>
</feature>
<dbReference type="SMART" id="SM01261">
    <property type="entry name" value="Thymopoietin"/>
    <property type="match status" value="1"/>
</dbReference>
<evidence type="ECO:0000256" key="2">
    <source>
        <dbReference type="ARBA" id="ARBA00022481"/>
    </source>
</evidence>
<keyword evidence="7" id="KW-0812">Transmembrane</keyword>
<evidence type="ECO:0000256" key="4">
    <source>
        <dbReference type="ARBA" id="ARBA00022990"/>
    </source>
</evidence>
<evidence type="ECO:0000256" key="5">
    <source>
        <dbReference type="ARBA" id="ARBA00023125"/>
    </source>
</evidence>
<evidence type="ECO:0000313" key="11">
    <source>
        <dbReference type="RefSeq" id="XP_031438437.1"/>
    </source>
</evidence>
<dbReference type="GeneID" id="105897592"/>
<dbReference type="CDD" id="cd12935">
    <property type="entry name" value="LEM_like"/>
    <property type="match status" value="1"/>
</dbReference>
<dbReference type="GO" id="GO:0005635">
    <property type="term" value="C:nuclear envelope"/>
    <property type="evidence" value="ECO:0007669"/>
    <property type="project" value="UniProtKB-ARBA"/>
</dbReference>
<feature type="transmembrane region" description="Helical" evidence="7">
    <location>
        <begin position="536"/>
        <end position="557"/>
    </location>
</feature>
<dbReference type="PANTHER" id="PTHR12019:SF21">
    <property type="entry name" value="THYMOPOIETIN A"/>
    <property type="match status" value="1"/>
</dbReference>
<evidence type="ECO:0000259" key="8">
    <source>
        <dbReference type="PROSITE" id="PS50954"/>
    </source>
</evidence>
<dbReference type="InterPro" id="IPR051656">
    <property type="entry name" value="LEM_domain"/>
</dbReference>
<protein>
    <submittedName>
        <fullName evidence="11">Thymopoietin a isoform X2</fullName>
    </submittedName>
</protein>
<dbReference type="CDD" id="cd12940">
    <property type="entry name" value="LEM_LAP2_LEMD1"/>
    <property type="match status" value="1"/>
</dbReference>
<feature type="compositionally biased region" description="Polar residues" evidence="6">
    <location>
        <begin position="302"/>
        <end position="331"/>
    </location>
</feature>
<dbReference type="InterPro" id="IPR011015">
    <property type="entry name" value="LEM/LEM-like_dom_sf"/>
</dbReference>
<evidence type="ECO:0000256" key="7">
    <source>
        <dbReference type="SAM" id="Phobius"/>
    </source>
</evidence>
<dbReference type="RefSeq" id="XP_031438437.1">
    <property type="nucleotide sequence ID" value="XM_031582577.2"/>
</dbReference>
<dbReference type="FunFam" id="1.10.720.40:FF:000001">
    <property type="entry name" value="LEM domain containing 2, isoform CRA_a"/>
    <property type="match status" value="2"/>
</dbReference>
<dbReference type="GO" id="GO:0003677">
    <property type="term" value="F:DNA binding"/>
    <property type="evidence" value="ECO:0007669"/>
    <property type="project" value="UniProtKB-KW"/>
</dbReference>
<dbReference type="Pfam" id="PF08198">
    <property type="entry name" value="Thymopoietin"/>
    <property type="match status" value="1"/>
</dbReference>
<feature type="domain" description="LEM-like" evidence="9">
    <location>
        <begin position="5"/>
        <end position="48"/>
    </location>
</feature>
<keyword evidence="5" id="KW-0238">DNA-binding</keyword>
<feature type="region of interest" description="Disordered" evidence="6">
    <location>
        <begin position="249"/>
        <end position="349"/>
    </location>
</feature>
<comment type="similarity">
    <text evidence="1">Belongs to the LEM family.</text>
</comment>
<dbReference type="Proteomes" id="UP000515152">
    <property type="component" value="Chromosome 16"/>
</dbReference>
<dbReference type="InterPro" id="IPR013146">
    <property type="entry name" value="LEM-like_dom"/>
</dbReference>
<dbReference type="PROSITE" id="PS50955">
    <property type="entry name" value="LEM_LIKE"/>
    <property type="match status" value="1"/>
</dbReference>
<organism evidence="10 11">
    <name type="scientific">Clupea harengus</name>
    <name type="common">Atlantic herring</name>
    <dbReference type="NCBI Taxonomy" id="7950"/>
    <lineage>
        <taxon>Eukaryota</taxon>
        <taxon>Metazoa</taxon>
        <taxon>Chordata</taxon>
        <taxon>Craniata</taxon>
        <taxon>Vertebrata</taxon>
        <taxon>Euteleostomi</taxon>
        <taxon>Actinopterygii</taxon>
        <taxon>Neopterygii</taxon>
        <taxon>Teleostei</taxon>
        <taxon>Clupei</taxon>
        <taxon>Clupeiformes</taxon>
        <taxon>Clupeoidei</taxon>
        <taxon>Clupeidae</taxon>
        <taxon>Clupea</taxon>
    </lineage>
</organism>
<feature type="domain" description="LEM" evidence="8">
    <location>
        <begin position="91"/>
        <end position="135"/>
    </location>
</feature>
<dbReference type="InterPro" id="IPR003887">
    <property type="entry name" value="LEM_dom"/>
</dbReference>
<proteinExistence type="inferred from homology"/>
<evidence type="ECO:0000259" key="9">
    <source>
        <dbReference type="PROSITE" id="PS50955"/>
    </source>
</evidence>
<dbReference type="Gene3D" id="1.10.720.40">
    <property type="match status" value="2"/>
</dbReference>
<sequence length="582" mass="64038">MSEFLEDPSVLTKDKLKSALQANNVSLPNGEQKKDVYVQLYLKNLTAQNKKKSAPPEAFSSDEELPAPVVSNRSRSGRKATRKTDKPLPTEVDVMELSDEDLREQLQKYGVGIGPIVASTRKLYERKLQKLLDEGPPEALAPPAAPPETDGSQNGNAESDHYSDKEEETAVPEPEPEPEPAPAPVVERPLRSRGKIPVTTRTRSSQHNRHVELLEEELQLMDEEEEEEPVLNIKRRYRRASSMLEQAMISSDDIDVPDNSPSQVGTRDPKFLSEPMGRTSKAPPVESYTMDSTKPRKPAQNGAFQQVKDPQTFQPSAWNENIHQDSLSSSWQKEKAIPPDPNPSGLAIKPSKPPFFAVAIEGSQHSSASSFTSSVTNVGSGPPDSSSPLFTRQGSASVQPKQRKPVSQTIEQVEKVSAVEHTPKADAKDVLKEMFPNDVNTPTGISATCRRPIRGAAARSGVSTDTWLDDTRLRLTELRETSFSSTSSSNYVESRPSTRLLLSPVPSAFSAPRHASAPTVRAPIGGQSRRQRWMPVWVQVLVFGVLAGFLFLVYQAMETNESNPFGFLTQQTEDAPEGQTSK</sequence>
<dbReference type="SMART" id="SM00540">
    <property type="entry name" value="LEM"/>
    <property type="match status" value="1"/>
</dbReference>
<accession>A0A6P8GSK8</accession>
<feature type="compositionally biased region" description="Acidic residues" evidence="6">
    <location>
        <begin position="165"/>
        <end position="178"/>
    </location>
</feature>
<keyword evidence="3" id="KW-0597">Phosphoprotein</keyword>
<dbReference type="PANTHER" id="PTHR12019">
    <property type="entry name" value="LAMINA-ASSOCIATED POLYPEPTIDE THYMOPOIETIN"/>
    <property type="match status" value="1"/>
</dbReference>
<evidence type="ECO:0000313" key="10">
    <source>
        <dbReference type="Proteomes" id="UP000515152"/>
    </source>
</evidence>
<keyword evidence="2" id="KW-0488">Methylation</keyword>
<name>A0A6P8GSK8_CLUHA</name>
<dbReference type="PROSITE" id="PS50954">
    <property type="entry name" value="LEM"/>
    <property type="match status" value="1"/>
</dbReference>
<keyword evidence="7" id="KW-1133">Transmembrane helix</keyword>
<dbReference type="CTD" id="352907"/>
<dbReference type="Pfam" id="PF03020">
    <property type="entry name" value="LEM"/>
    <property type="match status" value="1"/>
</dbReference>
<feature type="region of interest" description="Disordered" evidence="6">
    <location>
        <begin position="368"/>
        <end position="406"/>
    </location>
</feature>
<feature type="region of interest" description="Disordered" evidence="6">
    <location>
        <begin position="128"/>
        <end position="210"/>
    </location>
</feature>
<evidence type="ECO:0000256" key="6">
    <source>
        <dbReference type="SAM" id="MobiDB-lite"/>
    </source>
</evidence>